<reference evidence="2 3" key="1">
    <citation type="journal article" date="2014" name="Int. J. Syst. Evol. Microbiol.">
        <title>Complete genome sequence of Corynebacterium casei LMG S-19264T (=DSM 44701T), isolated from a smear-ripened cheese.</title>
        <authorList>
            <consortium name="US DOE Joint Genome Institute (JGI-PGF)"/>
            <person name="Walter F."/>
            <person name="Albersmeier A."/>
            <person name="Kalinowski J."/>
            <person name="Ruckert C."/>
        </authorList>
    </citation>
    <scope>NUCLEOTIDE SEQUENCE [LARGE SCALE GENOMIC DNA]</scope>
    <source>
        <strain evidence="2 3">NBRC 112289</strain>
    </source>
</reference>
<gene>
    <name evidence="2" type="ORF">GCM10025874_16720</name>
</gene>
<dbReference type="PROSITE" id="PS51257">
    <property type="entry name" value="PROKAR_LIPOPROTEIN"/>
    <property type="match status" value="1"/>
</dbReference>
<feature type="signal peptide" evidence="1">
    <location>
        <begin position="1"/>
        <end position="22"/>
    </location>
</feature>
<keyword evidence="3" id="KW-1185">Reference proteome</keyword>
<evidence type="ECO:0000313" key="2">
    <source>
        <dbReference type="EMBL" id="GMA28419.1"/>
    </source>
</evidence>
<comment type="caution">
    <text evidence="2">The sequence shown here is derived from an EMBL/GenBank/DDBJ whole genome shotgun (WGS) entry which is preliminary data.</text>
</comment>
<protein>
    <recommendedName>
        <fullName evidence="4">DUF306 domain-containing protein</fullName>
    </recommendedName>
</protein>
<sequence>MRRRLLLLLPVLLLLASGCAVPHEHPTEAEVWLDAQSAAGPGPSGGGLLDGVSDSAVGLGGLESGAYDATFSCFGTSVRFAFEDRDLDLDCSESRVERMQAETALDVRASSEDEGAWYVRLAPAEA</sequence>
<proteinExistence type="predicted"/>
<keyword evidence="1" id="KW-0732">Signal</keyword>
<organism evidence="2 3">
    <name type="scientific">Arenivirga flava</name>
    <dbReference type="NCBI Taxonomy" id="1930060"/>
    <lineage>
        <taxon>Bacteria</taxon>
        <taxon>Bacillati</taxon>
        <taxon>Actinomycetota</taxon>
        <taxon>Actinomycetes</taxon>
        <taxon>Micrococcales</taxon>
        <taxon>Microbacteriaceae</taxon>
        <taxon>Arenivirga</taxon>
    </lineage>
</organism>
<evidence type="ECO:0000256" key="1">
    <source>
        <dbReference type="SAM" id="SignalP"/>
    </source>
</evidence>
<accession>A0AA37UDE7</accession>
<dbReference type="AlphaFoldDB" id="A0AA37UDE7"/>
<dbReference type="RefSeq" id="WP_284231761.1">
    <property type="nucleotide sequence ID" value="NZ_BSUL01000001.1"/>
</dbReference>
<dbReference type="Proteomes" id="UP001157160">
    <property type="component" value="Unassembled WGS sequence"/>
</dbReference>
<feature type="chain" id="PRO_5041305964" description="DUF306 domain-containing protein" evidence="1">
    <location>
        <begin position="23"/>
        <end position="126"/>
    </location>
</feature>
<evidence type="ECO:0008006" key="4">
    <source>
        <dbReference type="Google" id="ProtNLM"/>
    </source>
</evidence>
<evidence type="ECO:0000313" key="3">
    <source>
        <dbReference type="Proteomes" id="UP001157160"/>
    </source>
</evidence>
<name>A0AA37UDE7_9MICO</name>
<dbReference type="EMBL" id="BSUL01000001">
    <property type="protein sequence ID" value="GMA28419.1"/>
    <property type="molecule type" value="Genomic_DNA"/>
</dbReference>